<dbReference type="Pfam" id="PF03235">
    <property type="entry name" value="GmrSD_N"/>
    <property type="match status" value="1"/>
</dbReference>
<protein>
    <submittedName>
        <fullName evidence="4">DUF4268 domain-containing protein</fullName>
    </submittedName>
</protein>
<feature type="domain" description="GmrSD restriction endonucleases C-terminal" evidence="2">
    <location>
        <begin position="411"/>
        <end position="551"/>
    </location>
</feature>
<evidence type="ECO:0000259" key="2">
    <source>
        <dbReference type="Pfam" id="PF07510"/>
    </source>
</evidence>
<dbReference type="PANTHER" id="PTHR35149">
    <property type="entry name" value="SLL5132 PROTEIN"/>
    <property type="match status" value="1"/>
</dbReference>
<gene>
    <name evidence="4" type="ORF">DWX92_07265</name>
</gene>
<evidence type="ECO:0000313" key="4">
    <source>
        <dbReference type="EMBL" id="RGS45809.1"/>
    </source>
</evidence>
<sequence length="1002" mass="117208">MKGSESKMKDFMEGNDKRFIIPVYQRKYDWKYENCKQLYEDLKKIITDNRESHFFGSIVSAVVPNGSKIEYHIIDGQQRLTTITLLLLALSNLIEEGKITCTKDKLSQEILDRFIISPYADENDKIKLHPVKSDRDALKRLFGDKEDYDFSSNLTINYQYFYDLISQDTISATDLFDAIGKLEIIAITLEQNDNAQLIFESLNSTGLALTEGDKIRNYVLMSLPPKEQPLYFDKYWSKIEKCTKNDVSAFIRDYLTVKRQLTPNINNVYQEFKSYSQSLTLTNDELLDDILNYARLYEKLLTSKSGLNNVNLDNCMYRLNRLEMVVPRPFLLEVLKLNQDGKIPTSDVAEIFTVVENYLFRRNICDVPTNALNKVFKSLNKEIIRYDNSADNYLSKFIYALTTKKDTARYPMDDEFKEAISQKQVYKMRGTFKAYLFERYENYGTVEAKDVYSNLDKNVYTIEHIMPQTLTPSWMDNLGERADEIHDTWLHRLANLTLTGYNSNLSNNTFIEKREGKGGYKDSGLRMNQKIATKDSWGVNELEERNDDMVKRALEIWSYPITKFVPVEKEFESCSLDDENYDLKGREIVKYSYLDIEQPVTSWAEMFENIVKYLHERDKSVLNSLVFQETDDYDSKAYFSNDESLLRTALKIDNNIYVEKNTSTTTKIRILRRLFTLFNLDPMDLIFYLKEEKNVRSSNDLDEIRKKYWAYVIPCLQNKTMHRGTFNNASVTTSNTLSGSFGMSGFAINCIANIDSVRVELCISTSDKEKNESVFDKLYSHKIEIENQLGTQLKWDRADQYKACYISYSINQVSVNNENDWSKMKQFHCEWADKLLETMINYLMNTKEKRYSDIAGAFREWALTKGNIHLDIKRSARSYTRFTTDGMNEIIPEIPGCPSGWNSENHYFYEIVNIEKQPSYIKLVLSNKNSTDEFKQICDRIDKIYPTGNQKDGWLWRQIFKSETINIGDEINKDEIFKFLDSCMEEILKFEKNLKNKLNETV</sequence>
<proteinExistence type="predicted"/>
<dbReference type="Pfam" id="PF07510">
    <property type="entry name" value="GmrSD_C"/>
    <property type="match status" value="1"/>
</dbReference>
<evidence type="ECO:0000313" key="5">
    <source>
        <dbReference type="Proteomes" id="UP000285274"/>
    </source>
</evidence>
<accession>A0A412J0G1</accession>
<feature type="domain" description="DUF4268" evidence="3">
    <location>
        <begin position="704"/>
        <end position="842"/>
    </location>
</feature>
<feature type="domain" description="GmrSD restriction endonucleases N-terminal" evidence="1">
    <location>
        <begin position="9"/>
        <end position="219"/>
    </location>
</feature>
<dbReference type="RefSeq" id="WP_118320131.1">
    <property type="nucleotide sequence ID" value="NZ_QRVM01000031.1"/>
</dbReference>
<reference evidence="4 5" key="1">
    <citation type="submission" date="2018-08" db="EMBL/GenBank/DDBJ databases">
        <title>A genome reference for cultivated species of the human gut microbiota.</title>
        <authorList>
            <person name="Zou Y."/>
            <person name="Xue W."/>
            <person name="Luo G."/>
        </authorList>
    </citation>
    <scope>NUCLEOTIDE SEQUENCE [LARGE SCALE GENOMIC DNA]</scope>
    <source>
        <strain evidence="4 5">AF22-10AC</strain>
    </source>
</reference>
<dbReference type="AlphaFoldDB" id="A0A412J0G1"/>
<dbReference type="InterPro" id="IPR025364">
    <property type="entry name" value="DUF4268"/>
</dbReference>
<dbReference type="EMBL" id="QRVM01000031">
    <property type="protein sequence ID" value="RGS45809.1"/>
    <property type="molecule type" value="Genomic_DNA"/>
</dbReference>
<name>A0A412J0G1_9FIRM</name>
<dbReference type="Pfam" id="PF14088">
    <property type="entry name" value="DUF4268"/>
    <property type="match status" value="1"/>
</dbReference>
<evidence type="ECO:0000259" key="3">
    <source>
        <dbReference type="Pfam" id="PF14088"/>
    </source>
</evidence>
<dbReference type="InterPro" id="IPR004919">
    <property type="entry name" value="GmrSD_N"/>
</dbReference>
<comment type="caution">
    <text evidence="4">The sequence shown here is derived from an EMBL/GenBank/DDBJ whole genome shotgun (WGS) entry which is preliminary data.</text>
</comment>
<dbReference type="PANTHER" id="PTHR35149:SF2">
    <property type="entry name" value="DUF262 DOMAIN-CONTAINING PROTEIN"/>
    <property type="match status" value="1"/>
</dbReference>
<organism evidence="4 5">
    <name type="scientific">Holdemanella biformis</name>
    <dbReference type="NCBI Taxonomy" id="1735"/>
    <lineage>
        <taxon>Bacteria</taxon>
        <taxon>Bacillati</taxon>
        <taxon>Bacillota</taxon>
        <taxon>Erysipelotrichia</taxon>
        <taxon>Erysipelotrichales</taxon>
        <taxon>Erysipelotrichaceae</taxon>
        <taxon>Holdemanella</taxon>
    </lineage>
</organism>
<evidence type="ECO:0000259" key="1">
    <source>
        <dbReference type="Pfam" id="PF03235"/>
    </source>
</evidence>
<dbReference type="InterPro" id="IPR011089">
    <property type="entry name" value="GmrSD_C"/>
</dbReference>
<dbReference type="Proteomes" id="UP000285274">
    <property type="component" value="Unassembled WGS sequence"/>
</dbReference>